<evidence type="ECO:0000313" key="2">
    <source>
        <dbReference type="EMBL" id="KAF9500846.1"/>
    </source>
</evidence>
<protein>
    <recommendedName>
        <fullName evidence="4">C3H1-type domain-containing protein</fullName>
    </recommendedName>
</protein>
<reference evidence="2" key="1">
    <citation type="submission" date="2020-11" db="EMBL/GenBank/DDBJ databases">
        <authorList>
            <consortium name="DOE Joint Genome Institute"/>
            <person name="Ahrendt S."/>
            <person name="Riley R."/>
            <person name="Andreopoulos W."/>
            <person name="Labutti K."/>
            <person name="Pangilinan J."/>
            <person name="Ruiz-Duenas F.J."/>
            <person name="Barrasa J.M."/>
            <person name="Sanchez-Garcia M."/>
            <person name="Camarero S."/>
            <person name="Miyauchi S."/>
            <person name="Serrano A."/>
            <person name="Linde D."/>
            <person name="Babiker R."/>
            <person name="Drula E."/>
            <person name="Ayuso-Fernandez I."/>
            <person name="Pacheco R."/>
            <person name="Padilla G."/>
            <person name="Ferreira P."/>
            <person name="Barriuso J."/>
            <person name="Kellner H."/>
            <person name="Castanera R."/>
            <person name="Alfaro M."/>
            <person name="Ramirez L."/>
            <person name="Pisabarro A.G."/>
            <person name="Kuo A."/>
            <person name="Tritt A."/>
            <person name="Lipzen A."/>
            <person name="He G."/>
            <person name="Yan M."/>
            <person name="Ng V."/>
            <person name="Cullen D."/>
            <person name="Martin F."/>
            <person name="Rosso M.-N."/>
            <person name="Henrissat B."/>
            <person name="Hibbett D."/>
            <person name="Martinez A.T."/>
            <person name="Grigoriev I.V."/>
        </authorList>
    </citation>
    <scope>NUCLEOTIDE SEQUENCE</scope>
    <source>
        <strain evidence="2">ATCC 90797</strain>
    </source>
</reference>
<evidence type="ECO:0008006" key="4">
    <source>
        <dbReference type="Google" id="ProtNLM"/>
    </source>
</evidence>
<dbReference type="AlphaFoldDB" id="A0A9P6A7U7"/>
<comment type="caution">
    <text evidence="2">The sequence shown here is derived from an EMBL/GenBank/DDBJ whole genome shotgun (WGS) entry which is preliminary data.</text>
</comment>
<feature type="compositionally biased region" description="Polar residues" evidence="1">
    <location>
        <begin position="60"/>
        <end position="69"/>
    </location>
</feature>
<evidence type="ECO:0000256" key="1">
    <source>
        <dbReference type="SAM" id="MobiDB-lite"/>
    </source>
</evidence>
<gene>
    <name evidence="2" type="ORF">BDN71DRAFT_1439707</name>
</gene>
<dbReference type="EMBL" id="MU154525">
    <property type="protein sequence ID" value="KAF9500846.1"/>
    <property type="molecule type" value="Genomic_DNA"/>
</dbReference>
<feature type="compositionally biased region" description="Basic and acidic residues" evidence="1">
    <location>
        <begin position="228"/>
        <end position="237"/>
    </location>
</feature>
<name>A0A9P6A7U7_PLEER</name>
<dbReference type="Proteomes" id="UP000807025">
    <property type="component" value="Unassembled WGS sequence"/>
</dbReference>
<keyword evidence="3" id="KW-1185">Reference proteome</keyword>
<accession>A0A9P6A7U7</accession>
<feature type="compositionally biased region" description="Basic and acidic residues" evidence="1">
    <location>
        <begin position="33"/>
        <end position="47"/>
    </location>
</feature>
<organism evidence="2 3">
    <name type="scientific">Pleurotus eryngii</name>
    <name type="common">Boletus of the steppes</name>
    <dbReference type="NCBI Taxonomy" id="5323"/>
    <lineage>
        <taxon>Eukaryota</taxon>
        <taxon>Fungi</taxon>
        <taxon>Dikarya</taxon>
        <taxon>Basidiomycota</taxon>
        <taxon>Agaricomycotina</taxon>
        <taxon>Agaricomycetes</taxon>
        <taxon>Agaricomycetidae</taxon>
        <taxon>Agaricales</taxon>
        <taxon>Pleurotineae</taxon>
        <taxon>Pleurotaceae</taxon>
        <taxon>Pleurotus</taxon>
    </lineage>
</organism>
<evidence type="ECO:0000313" key="3">
    <source>
        <dbReference type="Proteomes" id="UP000807025"/>
    </source>
</evidence>
<dbReference type="OrthoDB" id="3022760at2759"/>
<feature type="compositionally biased region" description="Polar residues" evidence="1">
    <location>
        <begin position="112"/>
        <end position="121"/>
    </location>
</feature>
<proteinExistence type="predicted"/>
<feature type="compositionally biased region" description="Low complexity" evidence="1">
    <location>
        <begin position="319"/>
        <end position="334"/>
    </location>
</feature>
<feature type="compositionally biased region" description="Low complexity" evidence="1">
    <location>
        <begin position="100"/>
        <end position="111"/>
    </location>
</feature>
<feature type="compositionally biased region" description="Polar residues" evidence="1">
    <location>
        <begin position="211"/>
        <end position="226"/>
    </location>
</feature>
<feature type="region of interest" description="Disordered" evidence="1">
    <location>
        <begin position="490"/>
        <end position="511"/>
    </location>
</feature>
<feature type="compositionally biased region" description="Polar residues" evidence="1">
    <location>
        <begin position="129"/>
        <end position="142"/>
    </location>
</feature>
<feature type="region of interest" description="Disordered" evidence="1">
    <location>
        <begin position="33"/>
        <end position="342"/>
    </location>
</feature>
<sequence>MPFVQCGWYDSTGAPLGPRGGCARRDSDCQFIHPDHPEWPKAPECRKRPNAALKDLESRGGSSHQTASPRSPPRKPRGAPVSPRAMRSGRDNQSTGFDTSSWGKRSSGSNSIPQATATLRNFTGGWKDFTSTSDPVGDSGSNDWAAGGDWGGGEGWGSPKVAASGSQSPKATTSSWTSSGGGWGSAAPSWSSGNTSWCGGGANATGKKETFTSSWGAASDASTTRWPDTAKKPDRPQSRLQQPQALASSSSSRSHMKPQPSSRSHRLDKIDTNLPADLHFSRRDSRPSPTSSVPSAVDRKATDPLRPIRALPIRNKATSSRQSSVSRTGSSSRRSIPDPYLTSQLDEAEVSKLLSGPTTELTRTIIKLMIEAVYLRIQLDKAQQLYRELHRNLESPQYARVNNAGRTKFNKMLQEYSDSIHRQKQLLASTLRNLSRLPDLAKLDEAGSVVEESALLTYAGELEGWMEQMRTYVLALKNNMVAQVQEIQEATPASEVGPPPDEEVAAPTTPTTELLRSTDAAESKFEDLLSGFDSVKIESLAVTKHLDTMINSKLAEDTRGARIQKLVDAAAQMETEFNKVTDVAADLFTKQGDQKVRLRMLEGNVLVVQQKRLNNTERTAKVEQTHVEHVQLLEELIDKVRDLHVTEETTSAPAFEPQLPLTKEQMEECVDIIVDRFMEDLRPTLADTKARHLRQIHDSASSITNAVWLRLEPFAKAVKSLAIKASPVDNPRESIATE</sequence>
<feature type="compositionally biased region" description="Low complexity" evidence="1">
    <location>
        <begin position="238"/>
        <end position="253"/>
    </location>
</feature>